<dbReference type="InterPro" id="IPR036291">
    <property type="entry name" value="NAD(P)-bd_dom_sf"/>
</dbReference>
<dbReference type="GO" id="GO:0016620">
    <property type="term" value="F:oxidoreductase activity, acting on the aldehyde or oxo group of donors, NAD or NADP as acceptor"/>
    <property type="evidence" value="ECO:0007669"/>
    <property type="project" value="InterPro"/>
</dbReference>
<comment type="caution">
    <text evidence="9">The sequence shown here is derived from an EMBL/GenBank/DDBJ whole genome shotgun (WGS) entry which is preliminary data.</text>
</comment>
<feature type="site" description="Activates thiol group during catalysis" evidence="6">
    <location>
        <position position="181"/>
    </location>
</feature>
<dbReference type="AlphaFoldDB" id="A0A537II82"/>
<keyword evidence="5" id="KW-0547">Nucleotide-binding</keyword>
<evidence type="ECO:0000256" key="4">
    <source>
        <dbReference type="PIRSR" id="PIRSR000149-2"/>
    </source>
</evidence>
<feature type="binding site" evidence="5">
    <location>
        <position position="36"/>
    </location>
    <ligand>
        <name>NAD(+)</name>
        <dbReference type="ChEBI" id="CHEBI:57540"/>
    </ligand>
</feature>
<evidence type="ECO:0000256" key="6">
    <source>
        <dbReference type="PIRSR" id="PIRSR000149-4"/>
    </source>
</evidence>
<name>A0A537II82_9BACT</name>
<feature type="binding site" evidence="5">
    <location>
        <position position="80"/>
    </location>
    <ligand>
        <name>NAD(+)</name>
        <dbReference type="ChEBI" id="CHEBI:57540"/>
    </ligand>
</feature>
<keyword evidence="2" id="KW-0560">Oxidoreductase</keyword>
<dbReference type="PIRSF" id="PIRSF000149">
    <property type="entry name" value="GAP_DH"/>
    <property type="match status" value="1"/>
</dbReference>
<dbReference type="Proteomes" id="UP000318834">
    <property type="component" value="Unassembled WGS sequence"/>
</dbReference>
<dbReference type="SUPFAM" id="SSF55347">
    <property type="entry name" value="Glyceraldehyde-3-phosphate dehydrogenase-like, C-terminal domain"/>
    <property type="match status" value="1"/>
</dbReference>
<dbReference type="EMBL" id="VBAP01000126">
    <property type="protein sequence ID" value="TMI71019.1"/>
    <property type="molecule type" value="Genomic_DNA"/>
</dbReference>
<keyword evidence="5" id="KW-0520">NAD</keyword>
<evidence type="ECO:0000256" key="7">
    <source>
        <dbReference type="RuleBase" id="RU000397"/>
    </source>
</evidence>
<dbReference type="CDD" id="cd05214">
    <property type="entry name" value="GAPDH_I_N"/>
    <property type="match status" value="1"/>
</dbReference>
<dbReference type="Gene3D" id="3.30.360.10">
    <property type="entry name" value="Dihydrodipicolinate Reductase, domain 2"/>
    <property type="match status" value="1"/>
</dbReference>
<evidence type="ECO:0000259" key="8">
    <source>
        <dbReference type="SMART" id="SM00846"/>
    </source>
</evidence>
<feature type="binding site" evidence="4">
    <location>
        <position position="184"/>
    </location>
    <ligand>
        <name>D-glyceraldehyde 3-phosphate</name>
        <dbReference type="ChEBI" id="CHEBI:59776"/>
    </ligand>
</feature>
<organism evidence="9 10">
    <name type="scientific">Candidatus Segetimicrobium genomatis</name>
    <dbReference type="NCBI Taxonomy" id="2569760"/>
    <lineage>
        <taxon>Bacteria</taxon>
        <taxon>Bacillati</taxon>
        <taxon>Candidatus Sysuimicrobiota</taxon>
        <taxon>Candidatus Sysuimicrobiia</taxon>
        <taxon>Candidatus Sysuimicrobiales</taxon>
        <taxon>Candidatus Segetimicrobiaceae</taxon>
        <taxon>Candidatus Segetimicrobium</taxon>
    </lineage>
</organism>
<evidence type="ECO:0000313" key="10">
    <source>
        <dbReference type="Proteomes" id="UP000318834"/>
    </source>
</evidence>
<feature type="binding site" evidence="5">
    <location>
        <position position="122"/>
    </location>
    <ligand>
        <name>NAD(+)</name>
        <dbReference type="ChEBI" id="CHEBI:57540"/>
    </ligand>
</feature>
<dbReference type="GO" id="GO:0051287">
    <property type="term" value="F:NAD binding"/>
    <property type="evidence" value="ECO:0007669"/>
    <property type="project" value="InterPro"/>
</dbReference>
<feature type="binding site" evidence="5">
    <location>
        <position position="317"/>
    </location>
    <ligand>
        <name>NAD(+)</name>
        <dbReference type="ChEBI" id="CHEBI:57540"/>
    </ligand>
</feature>
<protein>
    <submittedName>
        <fullName evidence="9">Type I glyceraldehyde-3-phosphate dehydrogenase</fullName>
    </submittedName>
</protein>
<reference evidence="9 10" key="1">
    <citation type="journal article" date="2019" name="Nat. Microbiol.">
        <title>Mediterranean grassland soil C-N compound turnover is dependent on rainfall and depth, and is mediated by genomically divergent microorganisms.</title>
        <authorList>
            <person name="Diamond S."/>
            <person name="Andeer P.F."/>
            <person name="Li Z."/>
            <person name="Crits-Christoph A."/>
            <person name="Burstein D."/>
            <person name="Anantharaman K."/>
            <person name="Lane K.R."/>
            <person name="Thomas B.C."/>
            <person name="Pan C."/>
            <person name="Northen T.R."/>
            <person name="Banfield J.F."/>
        </authorList>
    </citation>
    <scope>NUCLEOTIDE SEQUENCE [LARGE SCALE GENOMIC DNA]</scope>
    <source>
        <strain evidence="9">NP_8</strain>
    </source>
</reference>
<dbReference type="InterPro" id="IPR020831">
    <property type="entry name" value="GlycerAld/Erythrose_P_DH"/>
</dbReference>
<dbReference type="FunFam" id="3.40.50.720:FF:000001">
    <property type="entry name" value="Glyceraldehyde-3-phosphate dehydrogenase"/>
    <property type="match status" value="1"/>
</dbReference>
<dbReference type="InterPro" id="IPR020828">
    <property type="entry name" value="GlycerAld_3-P_DH_NAD(P)-bd"/>
</dbReference>
<dbReference type="CDD" id="cd18126">
    <property type="entry name" value="GAPDH_I_C"/>
    <property type="match status" value="1"/>
</dbReference>
<dbReference type="Pfam" id="PF00044">
    <property type="entry name" value="Gp_dh_N"/>
    <property type="match status" value="1"/>
</dbReference>
<dbReference type="PANTHER" id="PTHR43148">
    <property type="entry name" value="GLYCERALDEHYDE-3-PHOSPHATE DEHYDROGENASE 2"/>
    <property type="match status" value="1"/>
</dbReference>
<evidence type="ECO:0000256" key="1">
    <source>
        <dbReference type="ARBA" id="ARBA00007406"/>
    </source>
</evidence>
<dbReference type="InterPro" id="IPR020829">
    <property type="entry name" value="GlycerAld_3-P_DH_cat"/>
</dbReference>
<feature type="binding site" evidence="4">
    <location>
        <begin position="212"/>
        <end position="213"/>
    </location>
    <ligand>
        <name>D-glyceraldehyde 3-phosphate</name>
        <dbReference type="ChEBI" id="CHEBI:59776"/>
    </ligand>
</feature>
<evidence type="ECO:0000256" key="5">
    <source>
        <dbReference type="PIRSR" id="PIRSR000149-3"/>
    </source>
</evidence>
<feature type="binding site" evidence="4">
    <location>
        <begin position="153"/>
        <end position="155"/>
    </location>
    <ligand>
        <name>D-glyceraldehyde 3-phosphate</name>
        <dbReference type="ChEBI" id="CHEBI:59776"/>
    </ligand>
</feature>
<feature type="active site" description="Nucleophile" evidence="3">
    <location>
        <position position="154"/>
    </location>
</feature>
<dbReference type="Gene3D" id="3.40.50.720">
    <property type="entry name" value="NAD(P)-binding Rossmann-like Domain"/>
    <property type="match status" value="1"/>
</dbReference>
<dbReference type="Pfam" id="PF02800">
    <property type="entry name" value="Gp_dh_C"/>
    <property type="match status" value="1"/>
</dbReference>
<dbReference type="PRINTS" id="PR00078">
    <property type="entry name" value="G3PDHDRGNASE"/>
</dbReference>
<evidence type="ECO:0000256" key="2">
    <source>
        <dbReference type="ARBA" id="ARBA00023002"/>
    </source>
</evidence>
<evidence type="ECO:0000256" key="3">
    <source>
        <dbReference type="PIRSR" id="PIRSR000149-1"/>
    </source>
</evidence>
<comment type="similarity">
    <text evidence="1 7">Belongs to the glyceraldehyde-3-phosphate dehydrogenase family.</text>
</comment>
<dbReference type="InterPro" id="IPR006424">
    <property type="entry name" value="Glyceraldehyde-3-P_DH_1"/>
</dbReference>
<feature type="domain" description="Glyceraldehyde 3-phosphate dehydrogenase NAD(P) binding" evidence="8">
    <location>
        <begin position="3"/>
        <end position="154"/>
    </location>
</feature>
<gene>
    <name evidence="9" type="primary">gap</name>
    <name evidence="9" type="ORF">E6H05_13085</name>
</gene>
<dbReference type="FunFam" id="3.30.360.10:FF:000002">
    <property type="entry name" value="Glyceraldehyde-3-phosphate dehydrogenase"/>
    <property type="match status" value="1"/>
</dbReference>
<evidence type="ECO:0000313" key="9">
    <source>
        <dbReference type="EMBL" id="TMI71019.1"/>
    </source>
</evidence>
<dbReference type="NCBIfam" id="TIGR01534">
    <property type="entry name" value="GAPDH-I"/>
    <property type="match status" value="1"/>
</dbReference>
<dbReference type="SMART" id="SM00846">
    <property type="entry name" value="Gp_dh_N"/>
    <property type="match status" value="1"/>
</dbReference>
<feature type="binding site" evidence="4">
    <location>
        <position position="235"/>
    </location>
    <ligand>
        <name>D-glyceraldehyde 3-phosphate</name>
        <dbReference type="ChEBI" id="CHEBI:59776"/>
    </ligand>
</feature>
<dbReference type="GO" id="GO:0050661">
    <property type="term" value="F:NADP binding"/>
    <property type="evidence" value="ECO:0007669"/>
    <property type="project" value="InterPro"/>
</dbReference>
<feature type="binding site" evidence="5">
    <location>
        <begin position="12"/>
        <end position="13"/>
    </location>
    <ligand>
        <name>NAD(+)</name>
        <dbReference type="ChEBI" id="CHEBI:57540"/>
    </ligand>
</feature>
<sequence length="337" mass="37014">MTVRIGINGFGRIGRQSLRAIMERYPDRLQVVALNDIADLQTNAHLFKHDSNYGAFPGRVEARDSELRVNDWAVKVFSEREPAAIRWKDAGVDLVVESTGRFTAADKARGHLTGGAKKVVISAPGKGEDIMLNMGVNHELYDPKKHTIVSNGSCTTNALSVTAKVLSREFGIKRGFMTTVHSYTNTQRILDVVGENLREARAAALNIIPAATGAAKAIFLVLPELAGKMHGIALRVPTPTVSVVDLVCELERKTTAQEVNAAYRRNSQEEMKGYLGYSEEELVSMDYKGSPYSGVVDAPLTTVIGDFMVKVMSWYDNEWGYACRVADLVNYMALKGL</sequence>
<dbReference type="SUPFAM" id="SSF51735">
    <property type="entry name" value="NAD(P)-binding Rossmann-fold domains"/>
    <property type="match status" value="1"/>
</dbReference>
<dbReference type="GO" id="GO:0006006">
    <property type="term" value="P:glucose metabolic process"/>
    <property type="evidence" value="ECO:0007669"/>
    <property type="project" value="InterPro"/>
</dbReference>
<accession>A0A537II82</accession>
<proteinExistence type="inferred from homology"/>